<dbReference type="GO" id="GO:0005886">
    <property type="term" value="C:plasma membrane"/>
    <property type="evidence" value="ECO:0007669"/>
    <property type="project" value="UniProtKB-SubCell"/>
</dbReference>
<name>A0A101GKG9_9EURY</name>
<evidence type="ECO:0000313" key="11">
    <source>
        <dbReference type="Proteomes" id="UP000054323"/>
    </source>
</evidence>
<dbReference type="InterPro" id="IPR003445">
    <property type="entry name" value="Cat_transpt"/>
</dbReference>
<sequence length="490" mass="53460">MARFPDLLAIAPDLGRIFLFMGLVSCLPLLIGIFYGEYGILLPMASAPAAFTVLGLLLARIHKLEREPPLSIALGSVALIWLVASFIGALPFTLGIGMPYTDAVFEAMSGWTSTGLSLILDVDSVPRTILFWRSLTQWMGGIGIVAFSIALASRSSLTIFRLYRSEGRSETLMPSVVATAVQMWRIYLILTVIGVGLVLLSGIPLWDAVNISMTAIATGGFSVHTQGIMYYQNPLLEMLIVPIMIAGALPFKIYYLMYFRKQTNLFEDAQARLLFLLIAFGVFLVTYDLVFLTQVAPLQALREGLFMVTSAITCTGFNNTNPFAWSSVTVLFLSALMLIGGSSGSTAGGIKLSRVNLGIETLGWWFRRLYTSSRVLTPFRHNGKGVGLTIAEYEVSKNMLVIVLFILTIFVGSILLLHLDPSPGFDSSDVIFDVVSAISNVGLSTGFVNPEMSMAGKWAFIMIMWAGRLEIIPLIALAMGLSRKVSQKRG</sequence>
<accession>A0A101GKG9</accession>
<feature type="transmembrane region" description="Helical" evidence="9">
    <location>
        <begin position="41"/>
        <end position="59"/>
    </location>
</feature>
<dbReference type="PANTHER" id="PTHR32024:SF2">
    <property type="entry name" value="TRK SYSTEM POTASSIUM UPTAKE PROTEIN TRKG-RELATED"/>
    <property type="match status" value="1"/>
</dbReference>
<keyword evidence="3" id="KW-0813">Transport</keyword>
<feature type="transmembrane region" description="Helical" evidence="9">
    <location>
        <begin position="239"/>
        <end position="259"/>
    </location>
</feature>
<evidence type="ECO:0000256" key="1">
    <source>
        <dbReference type="ARBA" id="ARBA00004651"/>
    </source>
</evidence>
<comment type="caution">
    <text evidence="10">The sequence shown here is derived from an EMBL/GenBank/DDBJ whole genome shotgun (WGS) entry which is preliminary data.</text>
</comment>
<evidence type="ECO:0000256" key="6">
    <source>
        <dbReference type="ARBA" id="ARBA00022989"/>
    </source>
</evidence>
<feature type="transmembrane region" description="Helical" evidence="9">
    <location>
        <begin position="71"/>
        <end position="92"/>
    </location>
</feature>
<feature type="transmembrane region" description="Helical" evidence="9">
    <location>
        <begin position="184"/>
        <end position="206"/>
    </location>
</feature>
<evidence type="ECO:0000313" key="10">
    <source>
        <dbReference type="EMBL" id="KUK60128.1"/>
    </source>
</evidence>
<dbReference type="GO" id="GO:0030001">
    <property type="term" value="P:metal ion transport"/>
    <property type="evidence" value="ECO:0007669"/>
    <property type="project" value="UniProtKB-ARBA"/>
</dbReference>
<keyword evidence="8 9" id="KW-0472">Membrane</keyword>
<evidence type="ECO:0000256" key="5">
    <source>
        <dbReference type="ARBA" id="ARBA00022692"/>
    </source>
</evidence>
<evidence type="ECO:0000256" key="8">
    <source>
        <dbReference type="ARBA" id="ARBA00023136"/>
    </source>
</evidence>
<protein>
    <submittedName>
        <fullName evidence="10">Putative cation transporter</fullName>
    </submittedName>
</protein>
<reference evidence="11" key="1">
    <citation type="journal article" date="2015" name="MBio">
        <title>Genome-Resolved Metagenomic Analysis Reveals Roles for Candidate Phyla and Other Microbial Community Members in Biogeochemical Transformations in Oil Reservoirs.</title>
        <authorList>
            <person name="Hu P."/>
            <person name="Tom L."/>
            <person name="Singh A."/>
            <person name="Thomas B.C."/>
            <person name="Baker B.J."/>
            <person name="Piceno Y.M."/>
            <person name="Andersen G.L."/>
            <person name="Banfield J.F."/>
        </authorList>
    </citation>
    <scope>NUCLEOTIDE SEQUENCE [LARGE SCALE GENOMIC DNA]</scope>
</reference>
<keyword evidence="5 9" id="KW-0812">Transmembrane</keyword>
<keyword evidence="7" id="KW-0406">Ion transport</keyword>
<evidence type="ECO:0000256" key="4">
    <source>
        <dbReference type="ARBA" id="ARBA00022475"/>
    </source>
</evidence>
<evidence type="ECO:0000256" key="9">
    <source>
        <dbReference type="SAM" id="Phobius"/>
    </source>
</evidence>
<dbReference type="Proteomes" id="UP000054323">
    <property type="component" value="Unassembled WGS sequence"/>
</dbReference>
<dbReference type="PANTHER" id="PTHR32024">
    <property type="entry name" value="TRK SYSTEM POTASSIUM UPTAKE PROTEIN TRKG-RELATED"/>
    <property type="match status" value="1"/>
</dbReference>
<keyword evidence="6 9" id="KW-1133">Transmembrane helix</keyword>
<dbReference type="Pfam" id="PF02386">
    <property type="entry name" value="TrkH"/>
    <property type="match status" value="1"/>
</dbReference>
<organism evidence="10 11">
    <name type="scientific">Methanoculleus marisnigri</name>
    <dbReference type="NCBI Taxonomy" id="2198"/>
    <lineage>
        <taxon>Archaea</taxon>
        <taxon>Methanobacteriati</taxon>
        <taxon>Methanobacteriota</taxon>
        <taxon>Stenosarchaea group</taxon>
        <taxon>Methanomicrobia</taxon>
        <taxon>Methanomicrobiales</taxon>
        <taxon>Methanomicrobiaceae</taxon>
        <taxon>Methanoculleus</taxon>
    </lineage>
</organism>
<comment type="similarity">
    <text evidence="2">Belongs to the TrkH potassium transport family.</text>
</comment>
<dbReference type="AlphaFoldDB" id="A0A101GKG9"/>
<evidence type="ECO:0000256" key="7">
    <source>
        <dbReference type="ARBA" id="ARBA00023065"/>
    </source>
</evidence>
<proteinExistence type="inferred from homology"/>
<feature type="transmembrane region" description="Helical" evidence="9">
    <location>
        <begin position="138"/>
        <end position="163"/>
    </location>
</feature>
<dbReference type="GO" id="GO:0008324">
    <property type="term" value="F:monoatomic cation transmembrane transporter activity"/>
    <property type="evidence" value="ECO:0007669"/>
    <property type="project" value="InterPro"/>
</dbReference>
<feature type="transmembrane region" description="Helical" evidence="9">
    <location>
        <begin position="17"/>
        <end position="35"/>
    </location>
</feature>
<feature type="transmembrane region" description="Helical" evidence="9">
    <location>
        <begin position="458"/>
        <end position="481"/>
    </location>
</feature>
<feature type="transmembrane region" description="Helical" evidence="9">
    <location>
        <begin position="399"/>
        <end position="419"/>
    </location>
</feature>
<keyword evidence="4" id="KW-1003">Cell membrane</keyword>
<evidence type="ECO:0000256" key="2">
    <source>
        <dbReference type="ARBA" id="ARBA00009137"/>
    </source>
</evidence>
<dbReference type="PATRIC" id="fig|2198.4.peg.165"/>
<feature type="transmembrane region" description="Helical" evidence="9">
    <location>
        <begin position="271"/>
        <end position="292"/>
    </location>
</feature>
<gene>
    <name evidence="10" type="ORF">XD82_1698</name>
</gene>
<evidence type="ECO:0000256" key="3">
    <source>
        <dbReference type="ARBA" id="ARBA00022448"/>
    </source>
</evidence>
<feature type="transmembrane region" description="Helical" evidence="9">
    <location>
        <begin position="323"/>
        <end position="344"/>
    </location>
</feature>
<comment type="subcellular location">
    <subcellularLocation>
        <location evidence="1">Cell membrane</location>
        <topology evidence="1">Multi-pass membrane protein</topology>
    </subcellularLocation>
</comment>
<dbReference type="EMBL" id="LGGD01000256">
    <property type="protein sequence ID" value="KUK60128.1"/>
    <property type="molecule type" value="Genomic_DNA"/>
</dbReference>